<proteinExistence type="inferred from homology"/>
<evidence type="ECO:0000313" key="6">
    <source>
        <dbReference type="EMBL" id="QNI33303.1"/>
    </source>
</evidence>
<evidence type="ECO:0000256" key="1">
    <source>
        <dbReference type="ARBA" id="ARBA00007970"/>
    </source>
</evidence>
<dbReference type="CDD" id="cd00609">
    <property type="entry name" value="AAT_like"/>
    <property type="match status" value="1"/>
</dbReference>
<comment type="similarity">
    <text evidence="1">Belongs to the class-II pyridoxal-phosphate-dependent aminotransferase family. Histidinol-phosphate aminotransferase subfamily.</text>
</comment>
<dbReference type="Proteomes" id="UP000515312">
    <property type="component" value="Chromosome"/>
</dbReference>
<dbReference type="Pfam" id="PF00155">
    <property type="entry name" value="Aminotran_1_2"/>
    <property type="match status" value="1"/>
</dbReference>
<dbReference type="InterPro" id="IPR004839">
    <property type="entry name" value="Aminotransferase_I/II_large"/>
</dbReference>
<feature type="domain" description="Aminotransferase class I/classII large" evidence="5">
    <location>
        <begin position="104"/>
        <end position="371"/>
    </location>
</feature>
<keyword evidence="2 6" id="KW-0032">Aminotransferase</keyword>
<organism evidence="6 7">
    <name type="scientific">Alloacidobacterium dinghuense</name>
    <dbReference type="NCBI Taxonomy" id="2763107"/>
    <lineage>
        <taxon>Bacteria</taxon>
        <taxon>Pseudomonadati</taxon>
        <taxon>Acidobacteriota</taxon>
        <taxon>Terriglobia</taxon>
        <taxon>Terriglobales</taxon>
        <taxon>Acidobacteriaceae</taxon>
        <taxon>Alloacidobacterium</taxon>
    </lineage>
</organism>
<dbReference type="InterPro" id="IPR015422">
    <property type="entry name" value="PyrdxlP-dep_Trfase_small"/>
</dbReference>
<dbReference type="AlphaFoldDB" id="A0A7G8BL83"/>
<dbReference type="InterPro" id="IPR050106">
    <property type="entry name" value="HistidinolP_aminotransfase"/>
</dbReference>
<dbReference type="PANTHER" id="PTHR43643">
    <property type="entry name" value="HISTIDINOL-PHOSPHATE AMINOTRANSFERASE 2"/>
    <property type="match status" value="1"/>
</dbReference>
<dbReference type="NCBIfam" id="NF006580">
    <property type="entry name" value="PRK09105.1"/>
    <property type="match status" value="1"/>
</dbReference>
<dbReference type="GO" id="GO:0008483">
    <property type="term" value="F:transaminase activity"/>
    <property type="evidence" value="ECO:0007669"/>
    <property type="project" value="UniProtKB-KW"/>
</dbReference>
<gene>
    <name evidence="6" type="ORF">H7849_04905</name>
</gene>
<dbReference type="RefSeq" id="WP_186744627.1">
    <property type="nucleotide sequence ID" value="NZ_CP060394.1"/>
</dbReference>
<evidence type="ECO:0000313" key="7">
    <source>
        <dbReference type="Proteomes" id="UP000515312"/>
    </source>
</evidence>
<dbReference type="KEGG" id="adin:H7849_04905"/>
<evidence type="ECO:0000259" key="5">
    <source>
        <dbReference type="Pfam" id="PF00155"/>
    </source>
</evidence>
<dbReference type="GO" id="GO:0030170">
    <property type="term" value="F:pyridoxal phosphate binding"/>
    <property type="evidence" value="ECO:0007669"/>
    <property type="project" value="InterPro"/>
</dbReference>
<sequence>MCPVELDGNSLTRFSRRSFLRYSAAASVAASIPIITEAHLAHAQRRRVAKNIPADAVRIDANENPLGPCSGACASISSLIPEGGRYDYDLTLKLVSTFSDMEGLKPEYVMPYAGSSEPLHYTVLAFTSKDKPYVTGDPGYEAGMYAAKLSGAKILQVPLTKDYAHDVKAMVAADPNAGVLYICNPNNPTGTITSHDDIAYAVANKPKGSVILIDEAYIHFSDATPSLDFVKADKDVIVLRTFSKLYGMAGVRCGLAIGRPDLLAKLQFYGMNSLPIMAVAAATTSLQDKDLIAQRKKINADIRQNTFEWLTANNYKFTPSQSNCFMLDTGRQGKEVLAAMQQKNVYIGRVWPSWPTYVRITVGTHTDMDKFRTAYKEVMASSTAGLEPMPLPERLRDTPHTHLS</sequence>
<dbReference type="SUPFAM" id="SSF53383">
    <property type="entry name" value="PLP-dependent transferases"/>
    <property type="match status" value="1"/>
</dbReference>
<reference evidence="6 7" key="1">
    <citation type="submission" date="2020-08" db="EMBL/GenBank/DDBJ databases">
        <title>Edaphobacter telluris sp. nov. and Acidobacterium dinghuensis sp. nov., two acidobacteria isolated from forest soil.</title>
        <authorList>
            <person name="Fu J."/>
            <person name="Qiu L."/>
        </authorList>
    </citation>
    <scope>NUCLEOTIDE SEQUENCE [LARGE SCALE GENOMIC DNA]</scope>
    <source>
        <strain evidence="6">4Y35</strain>
    </source>
</reference>
<evidence type="ECO:0000256" key="2">
    <source>
        <dbReference type="ARBA" id="ARBA00022576"/>
    </source>
</evidence>
<keyword evidence="3 6" id="KW-0808">Transferase</keyword>
<dbReference type="InterPro" id="IPR006311">
    <property type="entry name" value="TAT_signal"/>
</dbReference>
<accession>A0A7G8BL83</accession>
<evidence type="ECO:0000256" key="4">
    <source>
        <dbReference type="ARBA" id="ARBA00022898"/>
    </source>
</evidence>
<dbReference type="PANTHER" id="PTHR43643:SF3">
    <property type="entry name" value="HISTIDINOL-PHOSPHATE AMINOTRANSFERASE"/>
    <property type="match status" value="1"/>
</dbReference>
<protein>
    <submittedName>
        <fullName evidence="6">Pyridoxal phosphate-dependent aminotransferase</fullName>
    </submittedName>
</protein>
<dbReference type="EMBL" id="CP060394">
    <property type="protein sequence ID" value="QNI33303.1"/>
    <property type="molecule type" value="Genomic_DNA"/>
</dbReference>
<dbReference type="InterPro" id="IPR015421">
    <property type="entry name" value="PyrdxlP-dep_Trfase_major"/>
</dbReference>
<dbReference type="InterPro" id="IPR015424">
    <property type="entry name" value="PyrdxlP-dep_Trfase"/>
</dbReference>
<dbReference type="Gene3D" id="3.40.640.10">
    <property type="entry name" value="Type I PLP-dependent aspartate aminotransferase-like (Major domain)"/>
    <property type="match status" value="1"/>
</dbReference>
<dbReference type="PROSITE" id="PS51318">
    <property type="entry name" value="TAT"/>
    <property type="match status" value="1"/>
</dbReference>
<name>A0A7G8BL83_9BACT</name>
<dbReference type="Gene3D" id="3.90.1150.10">
    <property type="entry name" value="Aspartate Aminotransferase, domain 1"/>
    <property type="match status" value="1"/>
</dbReference>
<keyword evidence="4" id="KW-0663">Pyridoxal phosphate</keyword>
<evidence type="ECO:0000256" key="3">
    <source>
        <dbReference type="ARBA" id="ARBA00022679"/>
    </source>
</evidence>
<keyword evidence="7" id="KW-1185">Reference proteome</keyword>